<evidence type="ECO:0000313" key="3">
    <source>
        <dbReference type="Proteomes" id="UP000838412"/>
    </source>
</evidence>
<feature type="region of interest" description="Disordered" evidence="1">
    <location>
        <begin position="39"/>
        <end position="66"/>
    </location>
</feature>
<gene>
    <name evidence="2" type="primary">Hypp9331</name>
    <name evidence="2" type="ORF">BLAG_LOCUS25712</name>
</gene>
<name>A0A8S4MMD5_BRALA</name>
<comment type="caution">
    <text evidence="2">The sequence shown here is derived from an EMBL/GenBank/DDBJ whole genome shotgun (WGS) entry which is preliminary data.</text>
</comment>
<keyword evidence="3" id="KW-1185">Reference proteome</keyword>
<dbReference type="EMBL" id="CAKMNS010000016">
    <property type="protein sequence ID" value="CAH1274884.1"/>
    <property type="molecule type" value="Genomic_DNA"/>
</dbReference>
<organism evidence="2 3">
    <name type="scientific">Branchiostoma lanceolatum</name>
    <name type="common">Common lancelet</name>
    <name type="synonym">Amphioxus lanceolatum</name>
    <dbReference type="NCBI Taxonomy" id="7740"/>
    <lineage>
        <taxon>Eukaryota</taxon>
        <taxon>Metazoa</taxon>
        <taxon>Chordata</taxon>
        <taxon>Cephalochordata</taxon>
        <taxon>Leptocardii</taxon>
        <taxon>Amphioxiformes</taxon>
        <taxon>Branchiostomatidae</taxon>
        <taxon>Branchiostoma</taxon>
    </lineage>
</organism>
<proteinExistence type="predicted"/>
<protein>
    <submittedName>
        <fullName evidence="2">Hypp9331 protein</fullName>
    </submittedName>
</protein>
<reference evidence="2" key="1">
    <citation type="submission" date="2022-01" db="EMBL/GenBank/DDBJ databases">
        <authorList>
            <person name="Braso-Vives M."/>
        </authorList>
    </citation>
    <scope>NUCLEOTIDE SEQUENCE</scope>
</reference>
<accession>A0A8S4MMD5</accession>
<dbReference type="AlphaFoldDB" id="A0A8S4MMD5"/>
<sequence length="79" mass="8471">MLSSSPIKKVIELDDHNSSFMTISSGTTIQGEKDISYILSDNESASGSEEEAGRSSGESDDDSIDVEDITLGSYYIVSE</sequence>
<dbReference type="Proteomes" id="UP000838412">
    <property type="component" value="Unassembled WGS sequence"/>
</dbReference>
<evidence type="ECO:0000256" key="1">
    <source>
        <dbReference type="SAM" id="MobiDB-lite"/>
    </source>
</evidence>
<evidence type="ECO:0000313" key="2">
    <source>
        <dbReference type="EMBL" id="CAH1274884.1"/>
    </source>
</evidence>